<keyword evidence="6 8" id="KW-0627">Porphyrin biosynthesis</keyword>
<dbReference type="FunFam" id="3.40.190.10:FF:000004">
    <property type="entry name" value="Porphobilinogen deaminase"/>
    <property type="match status" value="1"/>
</dbReference>
<dbReference type="Pfam" id="PF03900">
    <property type="entry name" value="Porphobil_deamC"/>
    <property type="match status" value="1"/>
</dbReference>
<dbReference type="EMBL" id="LO017727">
    <property type="protein sequence ID" value="CRH06777.1"/>
    <property type="molecule type" value="Genomic_DNA"/>
</dbReference>
<dbReference type="GO" id="GO:0005737">
    <property type="term" value="C:cytoplasm"/>
    <property type="evidence" value="ECO:0007669"/>
    <property type="project" value="UniProtKB-UniRule"/>
</dbReference>
<comment type="function">
    <text evidence="1 8">Tetrapolymerization of the monopyrrole PBG into the hydroxymethylbilane pre-uroporphyrinogen in several discrete steps.</text>
</comment>
<comment type="cofactor">
    <cofactor evidence="8">
        <name>dipyrromethane</name>
        <dbReference type="ChEBI" id="CHEBI:60342"/>
    </cofactor>
    <text evidence="8">Binds 1 dipyrromethane group covalently.</text>
</comment>
<feature type="domain" description="Porphobilinogen deaminase C-terminal" evidence="10">
    <location>
        <begin position="227"/>
        <end position="296"/>
    </location>
</feature>
<evidence type="ECO:0000259" key="9">
    <source>
        <dbReference type="Pfam" id="PF01379"/>
    </source>
</evidence>
<dbReference type="GO" id="GO:0004418">
    <property type="term" value="F:hydroxymethylbilane synthase activity"/>
    <property type="evidence" value="ECO:0007669"/>
    <property type="project" value="UniProtKB-UniRule"/>
</dbReference>
<comment type="similarity">
    <text evidence="3 8">Belongs to the HMBS family.</text>
</comment>
<dbReference type="InterPro" id="IPR022418">
    <property type="entry name" value="Porphobilinogen_deaminase_C"/>
</dbReference>
<evidence type="ECO:0000256" key="6">
    <source>
        <dbReference type="ARBA" id="ARBA00023244"/>
    </source>
</evidence>
<evidence type="ECO:0000256" key="2">
    <source>
        <dbReference type="ARBA" id="ARBA00004735"/>
    </source>
</evidence>
<dbReference type="Gene3D" id="3.40.190.10">
    <property type="entry name" value="Periplasmic binding protein-like II"/>
    <property type="match status" value="2"/>
</dbReference>
<comment type="catalytic activity">
    <reaction evidence="7 8">
        <text>4 porphobilinogen + H2O = hydroxymethylbilane + 4 NH4(+)</text>
        <dbReference type="Rhea" id="RHEA:13185"/>
        <dbReference type="ChEBI" id="CHEBI:15377"/>
        <dbReference type="ChEBI" id="CHEBI:28938"/>
        <dbReference type="ChEBI" id="CHEBI:57845"/>
        <dbReference type="ChEBI" id="CHEBI:58126"/>
        <dbReference type="EC" id="2.5.1.61"/>
    </reaction>
</comment>
<reference evidence="11" key="1">
    <citation type="submission" date="2015-04" db="EMBL/GenBank/DDBJ databases">
        <authorList>
            <person name="Syromyatnikov M.Y."/>
            <person name="Popov V.N."/>
        </authorList>
    </citation>
    <scope>NUCLEOTIDE SEQUENCE</scope>
    <source>
        <strain evidence="11">MO-1</strain>
    </source>
</reference>
<dbReference type="PROSITE" id="PS00533">
    <property type="entry name" value="PORPHOBILINOGEN_DEAM"/>
    <property type="match status" value="1"/>
</dbReference>
<dbReference type="InterPro" id="IPR022417">
    <property type="entry name" value="Porphobilin_deaminase_N"/>
</dbReference>
<name>A0A1S7LKX5_MAGMO</name>
<protein>
    <recommendedName>
        <fullName evidence="8">Porphobilinogen deaminase</fullName>
        <shortName evidence="8">PBG</shortName>
        <ecNumber evidence="8">2.5.1.61</ecNumber>
    </recommendedName>
    <alternativeName>
        <fullName evidence="8">Hydroxymethylbilane synthase</fullName>
        <shortName evidence="8">HMBS</shortName>
    </alternativeName>
    <alternativeName>
        <fullName evidence="8">Pre-uroporphyrinogen synthase</fullName>
    </alternativeName>
</protein>
<dbReference type="Gene3D" id="3.30.160.40">
    <property type="entry name" value="Porphobilinogen deaminase, C-terminal domain"/>
    <property type="match status" value="1"/>
</dbReference>
<dbReference type="FunFam" id="3.40.190.10:FF:000005">
    <property type="entry name" value="Porphobilinogen deaminase"/>
    <property type="match status" value="1"/>
</dbReference>
<dbReference type="AlphaFoldDB" id="A0A1S7LKX5"/>
<dbReference type="UniPathway" id="UPA00251">
    <property type="reaction ID" value="UER00319"/>
</dbReference>
<dbReference type="SUPFAM" id="SSF53850">
    <property type="entry name" value="Periplasmic binding protein-like II"/>
    <property type="match status" value="1"/>
</dbReference>
<comment type="miscellaneous">
    <text evidence="8">The porphobilinogen subunits are added to the dipyrromethane group.</text>
</comment>
<dbReference type="PANTHER" id="PTHR11557">
    <property type="entry name" value="PORPHOBILINOGEN DEAMINASE"/>
    <property type="match status" value="1"/>
</dbReference>
<keyword evidence="5 8" id="KW-0808">Transferase</keyword>
<feature type="domain" description="Porphobilinogen deaminase N-terminal" evidence="9">
    <location>
        <begin position="7"/>
        <end position="214"/>
    </location>
</feature>
<dbReference type="EC" id="2.5.1.61" evidence="8"/>
<dbReference type="Pfam" id="PF01379">
    <property type="entry name" value="Porphobil_deam"/>
    <property type="match status" value="1"/>
</dbReference>
<accession>A0A1S7LKX5</accession>
<evidence type="ECO:0000256" key="5">
    <source>
        <dbReference type="ARBA" id="ARBA00022679"/>
    </source>
</evidence>
<proteinExistence type="inferred from homology"/>
<evidence type="ECO:0000256" key="7">
    <source>
        <dbReference type="ARBA" id="ARBA00048169"/>
    </source>
</evidence>
<dbReference type="CDD" id="cd13646">
    <property type="entry name" value="PBP2_EcHMBS_like"/>
    <property type="match status" value="1"/>
</dbReference>
<dbReference type="HAMAP" id="MF_00260">
    <property type="entry name" value="Porphobil_deam"/>
    <property type="match status" value="1"/>
</dbReference>
<organism evidence="11">
    <name type="scientific">Magnetococcus massalia (strain MO-1)</name>
    <dbReference type="NCBI Taxonomy" id="451514"/>
    <lineage>
        <taxon>Bacteria</taxon>
        <taxon>Pseudomonadati</taxon>
        <taxon>Pseudomonadota</taxon>
        <taxon>Magnetococcia</taxon>
        <taxon>Magnetococcales</taxon>
        <taxon>Magnetococcaceae</taxon>
        <taxon>Magnetococcus</taxon>
    </lineage>
</organism>
<dbReference type="InterPro" id="IPR000860">
    <property type="entry name" value="HemC"/>
</dbReference>
<evidence type="ECO:0000259" key="10">
    <source>
        <dbReference type="Pfam" id="PF03900"/>
    </source>
</evidence>
<dbReference type="PIRSF" id="PIRSF001438">
    <property type="entry name" value="4pyrrol_synth_OHMeBilane_synth"/>
    <property type="match status" value="1"/>
</dbReference>
<dbReference type="PRINTS" id="PR00151">
    <property type="entry name" value="PORPHBDMNASE"/>
</dbReference>
<evidence type="ECO:0000256" key="1">
    <source>
        <dbReference type="ARBA" id="ARBA00002869"/>
    </source>
</evidence>
<evidence type="ECO:0000313" key="11">
    <source>
        <dbReference type="EMBL" id="CRH06777.1"/>
    </source>
</evidence>
<evidence type="ECO:0000256" key="3">
    <source>
        <dbReference type="ARBA" id="ARBA00005638"/>
    </source>
</evidence>
<dbReference type="SUPFAM" id="SSF54782">
    <property type="entry name" value="Porphobilinogen deaminase (hydroxymethylbilane synthase), C-terminal domain"/>
    <property type="match status" value="1"/>
</dbReference>
<dbReference type="FunFam" id="3.30.160.40:FF:000002">
    <property type="entry name" value="Porphobilinogen deaminase"/>
    <property type="match status" value="1"/>
</dbReference>
<evidence type="ECO:0000256" key="4">
    <source>
        <dbReference type="ARBA" id="ARBA00011245"/>
    </source>
</evidence>
<sequence length="314" mass="33842">MSDQAVVRIGTRASALALWQAEWVKSQLEAHHPGIAVELVKIKTQGDKILDVPLAKVGGKGLFVKELEEAMLDGRVDLAVHSMKDVPAEFPEGLMLGPILEREDPRDALLSLKHKSIDALPQGAKVGSSSLRRQSQILSQRPDLELAWLRGNVGTRIGKLESGEYDAIILAAAGVKRLKMTDHVVQWIEPETMLPAVGQGAVGIEHRIGDARIEQLLAPLNHSETSIRVRAERAFLATLEGGCQVPIAGHAVLHGDTLTLKGLVAEVEGSTILTEQIEGSADNAVAMGRELADKLLDRGAREILQKVLNQDAAL</sequence>
<dbReference type="InterPro" id="IPR022419">
    <property type="entry name" value="Porphobilin_deaminase_cofac_BS"/>
</dbReference>
<feature type="modified residue" description="S-(dipyrrolylmethanemethyl)cysteine" evidence="8">
    <location>
        <position position="243"/>
    </location>
</feature>
<comment type="subunit">
    <text evidence="4 8">Monomer.</text>
</comment>
<comment type="pathway">
    <text evidence="2">Porphyrin-containing compound metabolism; protoporphyrin-IX biosynthesis; coproporphyrinogen-III from 5-aminolevulinate: step 2/4.</text>
</comment>
<dbReference type="NCBIfam" id="TIGR00212">
    <property type="entry name" value="hemC"/>
    <property type="match status" value="1"/>
</dbReference>
<evidence type="ECO:0000256" key="8">
    <source>
        <dbReference type="HAMAP-Rule" id="MF_00260"/>
    </source>
</evidence>
<gene>
    <name evidence="8 11" type="primary">hemC</name>
    <name evidence="11" type="ORF">MAGMO_2622</name>
</gene>
<dbReference type="InterPro" id="IPR036803">
    <property type="entry name" value="Porphobilinogen_deaminase_C_sf"/>
</dbReference>
<dbReference type="PANTHER" id="PTHR11557:SF0">
    <property type="entry name" value="PORPHOBILINOGEN DEAMINASE"/>
    <property type="match status" value="1"/>
</dbReference>
<dbReference type="GO" id="GO:0006782">
    <property type="term" value="P:protoporphyrinogen IX biosynthetic process"/>
    <property type="evidence" value="ECO:0007669"/>
    <property type="project" value="UniProtKB-UniRule"/>
</dbReference>